<reference evidence="1 2" key="1">
    <citation type="journal article" date="2018" name="Sci. Rep.">
        <title>Genomic diversity and distribution of Bifidobacterium longum subsp. longum across the human lifespan.</title>
        <authorList>
            <person name="Odamaki T."/>
            <person name="Bottacini F."/>
            <person name="Kato K."/>
            <person name="Mitsuyama E."/>
            <person name="Yoshida K."/>
            <person name="Horigome A."/>
            <person name="Xiao J.Z."/>
            <person name="van Sinderen D."/>
        </authorList>
    </citation>
    <scope>NUCLEOTIDE SEQUENCE [LARGE SCALE GENOMIC DNA]</scope>
    <source>
        <strain evidence="1 2">MCC10004</strain>
    </source>
</reference>
<gene>
    <name evidence="1" type="ORF">MCC10004_0770</name>
</gene>
<evidence type="ECO:0000313" key="1">
    <source>
        <dbReference type="EMBL" id="TCD78422.1"/>
    </source>
</evidence>
<organism evidence="1 2">
    <name type="scientific">Bifidobacterium longum subsp. longum</name>
    <dbReference type="NCBI Taxonomy" id="1679"/>
    <lineage>
        <taxon>Bacteria</taxon>
        <taxon>Bacillati</taxon>
        <taxon>Actinomycetota</taxon>
        <taxon>Actinomycetes</taxon>
        <taxon>Bifidobacteriales</taxon>
        <taxon>Bifidobacteriaceae</taxon>
        <taxon>Bifidobacterium</taxon>
    </lineage>
</organism>
<accession>A0A4R0SAD9</accession>
<dbReference type="AlphaFoldDB" id="A0A4R0SAD9"/>
<sequence>MCEQTETETKPEATPRVALATILQSLVAESPNKPTLPVMLSILDQAMDHTGLRLEHDATPTDHEDDVAKASRRLSRRAYDMTSLLADGAAGAGDWELFDLADEARSAAVALLRALDGDA</sequence>
<dbReference type="EMBL" id="SHPO01000012">
    <property type="protein sequence ID" value="TCD78422.1"/>
    <property type="molecule type" value="Genomic_DNA"/>
</dbReference>
<dbReference type="Proteomes" id="UP000293475">
    <property type="component" value="Unassembled WGS sequence"/>
</dbReference>
<name>A0A4R0SAD9_BIFLL</name>
<proteinExistence type="predicted"/>
<comment type="caution">
    <text evidence="1">The sequence shown here is derived from an EMBL/GenBank/DDBJ whole genome shotgun (WGS) entry which is preliminary data.</text>
</comment>
<protein>
    <submittedName>
        <fullName evidence="1">Uncharacterized protein</fullName>
    </submittedName>
</protein>
<dbReference type="RefSeq" id="WP_065443620.1">
    <property type="nucleotide sequence ID" value="NZ_BCYH01000038.1"/>
</dbReference>
<evidence type="ECO:0000313" key="2">
    <source>
        <dbReference type="Proteomes" id="UP000293475"/>
    </source>
</evidence>